<dbReference type="Pfam" id="PF24517">
    <property type="entry name" value="CBM96"/>
    <property type="match status" value="1"/>
</dbReference>
<protein>
    <recommendedName>
        <fullName evidence="5">Carbohydrate-binding module family 96 domain-containing protein</fullName>
    </recommendedName>
</protein>
<feature type="domain" description="Carbohydrate-binding module family 96" evidence="5">
    <location>
        <begin position="248"/>
        <end position="340"/>
    </location>
</feature>
<feature type="region of interest" description="Disordered" evidence="4">
    <location>
        <begin position="1"/>
        <end position="68"/>
    </location>
</feature>
<feature type="compositionally biased region" description="Basic and acidic residues" evidence="4">
    <location>
        <begin position="1"/>
        <end position="21"/>
    </location>
</feature>
<evidence type="ECO:0000256" key="4">
    <source>
        <dbReference type="SAM" id="MobiDB-lite"/>
    </source>
</evidence>
<dbReference type="NCBIfam" id="NF033679">
    <property type="entry name" value="DNRLRE_dom"/>
    <property type="match status" value="1"/>
</dbReference>
<comment type="caution">
    <text evidence="6">The sequence shown here is derived from an EMBL/GenBank/DDBJ whole genome shotgun (WGS) entry which is preliminary data.</text>
</comment>
<dbReference type="Proteomes" id="UP001516023">
    <property type="component" value="Unassembled WGS sequence"/>
</dbReference>
<name>A0ABD3PD35_9STRA</name>
<dbReference type="GO" id="GO:0005576">
    <property type="term" value="C:extracellular region"/>
    <property type="evidence" value="ECO:0007669"/>
    <property type="project" value="UniProtKB-SubCell"/>
</dbReference>
<evidence type="ECO:0000313" key="7">
    <source>
        <dbReference type="Proteomes" id="UP001516023"/>
    </source>
</evidence>
<keyword evidence="3" id="KW-0732">Signal</keyword>
<gene>
    <name evidence="6" type="ORF">HJC23_013295</name>
</gene>
<evidence type="ECO:0000256" key="1">
    <source>
        <dbReference type="ARBA" id="ARBA00004613"/>
    </source>
</evidence>
<keyword evidence="7" id="KW-1185">Reference proteome</keyword>
<keyword evidence="2" id="KW-0964">Secreted</keyword>
<proteinExistence type="predicted"/>
<accession>A0ABD3PD35</accession>
<evidence type="ECO:0000256" key="3">
    <source>
        <dbReference type="ARBA" id="ARBA00022729"/>
    </source>
</evidence>
<evidence type="ECO:0000256" key="2">
    <source>
        <dbReference type="ARBA" id="ARBA00022525"/>
    </source>
</evidence>
<dbReference type="AlphaFoldDB" id="A0ABD3PD35"/>
<organism evidence="6 7">
    <name type="scientific">Cyclotella cryptica</name>
    <dbReference type="NCBI Taxonomy" id="29204"/>
    <lineage>
        <taxon>Eukaryota</taxon>
        <taxon>Sar</taxon>
        <taxon>Stramenopiles</taxon>
        <taxon>Ochrophyta</taxon>
        <taxon>Bacillariophyta</taxon>
        <taxon>Coscinodiscophyceae</taxon>
        <taxon>Thalassiosirophycidae</taxon>
        <taxon>Stephanodiscales</taxon>
        <taxon>Stephanodiscaceae</taxon>
        <taxon>Cyclotella</taxon>
    </lineage>
</organism>
<comment type="subcellular location">
    <subcellularLocation>
        <location evidence="1">Secreted</location>
    </subcellularLocation>
</comment>
<sequence>MHIPNDDFPMKNEKVVNKDDNNDNNSDEGIVDNQPMPTVAPTLDTTNDSRSNMPSYLSTDPSKTSTPTVETCIDADGEFQTHVGPSHYRKCRWFNRDGDGFDVADKKRLNCHITEIGMNCLATCGCLDNEPQAWEVEDKQAEICKDPSGLFEIHDSDKLEPCDWLDTENSDEKKKLNCGITEIGNKCICRCPVVGHDPSHNVLIQDVSWDFKANNWNYSSVTPRPSKAPTLPPKKSEGQFDAAGKVLTLSSYADATVAEKDPEDNYGESLVLRVAPRDNKMHSLLLFDLAFVSKSFGTTFGSATLRLYATQSSTSGGVTFKQMTGSNWNENTITWNKIPGGEGSDELIVSFLNAP</sequence>
<reference evidence="6 7" key="1">
    <citation type="journal article" date="2020" name="G3 (Bethesda)">
        <title>Improved Reference Genome for Cyclotella cryptica CCMP332, a Model for Cell Wall Morphogenesis, Salinity Adaptation, and Lipid Production in Diatoms (Bacillariophyta).</title>
        <authorList>
            <person name="Roberts W.R."/>
            <person name="Downey K.M."/>
            <person name="Ruck E.C."/>
            <person name="Traller J.C."/>
            <person name="Alverson A.J."/>
        </authorList>
    </citation>
    <scope>NUCLEOTIDE SEQUENCE [LARGE SCALE GENOMIC DNA]</scope>
    <source>
        <strain evidence="6 7">CCMP332</strain>
    </source>
</reference>
<evidence type="ECO:0000259" key="5">
    <source>
        <dbReference type="Pfam" id="PF24517"/>
    </source>
</evidence>
<feature type="compositionally biased region" description="Polar residues" evidence="4">
    <location>
        <begin position="43"/>
        <end position="68"/>
    </location>
</feature>
<dbReference type="InterPro" id="IPR055372">
    <property type="entry name" value="CBM96"/>
</dbReference>
<dbReference type="EMBL" id="JABMIG020000220">
    <property type="protein sequence ID" value="KAL3785136.1"/>
    <property type="molecule type" value="Genomic_DNA"/>
</dbReference>
<evidence type="ECO:0000313" key="6">
    <source>
        <dbReference type="EMBL" id="KAL3785136.1"/>
    </source>
</evidence>